<keyword evidence="1" id="KW-0812">Transmembrane</keyword>
<accession>A0A6F9XUG0</accession>
<feature type="transmembrane region" description="Helical" evidence="1">
    <location>
        <begin position="58"/>
        <end position="84"/>
    </location>
</feature>
<protein>
    <submittedName>
        <fullName evidence="2">Uncharacterized protein</fullName>
    </submittedName>
</protein>
<dbReference type="RefSeq" id="WP_172586248.1">
    <property type="nucleotide sequence ID" value="NZ_BLAN01000108.1"/>
</dbReference>
<dbReference type="Proteomes" id="UP000494178">
    <property type="component" value="Unassembled WGS sequence"/>
</dbReference>
<evidence type="ECO:0000256" key="1">
    <source>
        <dbReference type="SAM" id="Phobius"/>
    </source>
</evidence>
<sequence>MTKKKLNSHVNVDVQLNLTAVLREVWPACTVVIFMLIILFSAVIFAGKVLYPEPMHLWLFNLSWILVLLLAFIFTALLGILTYLKYKTQK</sequence>
<keyword evidence="1" id="KW-0472">Membrane</keyword>
<reference evidence="2" key="1">
    <citation type="submission" date="2019-10" db="EMBL/GenBank/DDBJ databases">
        <title>Lactobacillus agilis SY111 Whole Genome Sequencing Project.</title>
        <authorList>
            <person name="Suzuki S."/>
            <person name="Endo A."/>
            <person name="Maeno S."/>
            <person name="Shiwa Y."/>
            <person name="Matsutani M."/>
            <person name="Kajikawa A."/>
        </authorList>
    </citation>
    <scope>NUCLEOTIDE SEQUENCE</scope>
    <source>
        <strain evidence="2">SY111</strain>
    </source>
</reference>
<evidence type="ECO:0000313" key="2">
    <source>
        <dbReference type="EMBL" id="GET08913.1"/>
    </source>
</evidence>
<organism evidence="2">
    <name type="scientific">Ligilactobacillus agilis</name>
    <dbReference type="NCBI Taxonomy" id="1601"/>
    <lineage>
        <taxon>Bacteria</taxon>
        <taxon>Bacillati</taxon>
        <taxon>Bacillota</taxon>
        <taxon>Bacilli</taxon>
        <taxon>Lactobacillales</taxon>
        <taxon>Lactobacillaceae</taxon>
        <taxon>Ligilactobacillus</taxon>
    </lineage>
</organism>
<keyword evidence="1" id="KW-1133">Transmembrane helix</keyword>
<dbReference type="EMBL" id="BLAN01000108">
    <property type="protein sequence ID" value="GET08913.1"/>
    <property type="molecule type" value="Genomic_DNA"/>
</dbReference>
<name>A0A6F9XUG0_9LACO</name>
<feature type="transmembrane region" description="Helical" evidence="1">
    <location>
        <begin position="25"/>
        <end position="46"/>
    </location>
</feature>
<gene>
    <name evidence="2" type="ORF">SY111_15370</name>
</gene>
<proteinExistence type="predicted"/>
<dbReference type="AlphaFoldDB" id="A0A6F9XUG0"/>
<comment type="caution">
    <text evidence="2">The sequence shown here is derived from an EMBL/GenBank/DDBJ whole genome shotgun (WGS) entry which is preliminary data.</text>
</comment>